<dbReference type="SUPFAM" id="SSF52540">
    <property type="entry name" value="P-loop containing nucleoside triphosphate hydrolases"/>
    <property type="match status" value="1"/>
</dbReference>
<dbReference type="AlphaFoldDB" id="A0A1B7NNW0"/>
<dbReference type="InterPro" id="IPR003593">
    <property type="entry name" value="AAA+_ATPase"/>
</dbReference>
<dbReference type="Pfam" id="PF22942">
    <property type="entry name" value="DUF7025"/>
    <property type="match status" value="1"/>
</dbReference>
<dbReference type="GO" id="GO:0005524">
    <property type="term" value="F:ATP binding"/>
    <property type="evidence" value="ECO:0007669"/>
    <property type="project" value="InterPro"/>
</dbReference>
<feature type="compositionally biased region" description="Basic and acidic residues" evidence="1">
    <location>
        <begin position="62"/>
        <end position="83"/>
    </location>
</feature>
<evidence type="ECO:0000256" key="1">
    <source>
        <dbReference type="SAM" id="MobiDB-lite"/>
    </source>
</evidence>
<dbReference type="CDD" id="cd19481">
    <property type="entry name" value="RecA-like_protease"/>
    <property type="match status" value="1"/>
</dbReference>
<dbReference type="SMART" id="SM00382">
    <property type="entry name" value="AAA"/>
    <property type="match status" value="1"/>
</dbReference>
<sequence length="716" mass="82131">MPQVMKLNGKFPATPPLARTPPCTPIDESPQHCVVHPPIVQGELKDLLLEFIREVKAAKTHLSLDPESKPADRKQASDEDQKKNEKRVRASKIKLITVNGMHTDIHVNASPIRLVPDSKQLPVRQSGLVRQDPSSKALWNWDKAKSKYKTIESIEPDDIVDVLDEYIFVVREHIDNESKKSTTYIDVKSEMLRDILRGLLQDAKGVNLMEDKPSIEQKVLFHFLPELCDHAEKLRVTADFKGLEHLLLLVRHIKSAYAATKQHLTPLLQSGQISYDLLWALFKPGSHVYTTCLGTGKPRCVIFDAGEEATEKEVQYYKLDCWYLDYDGQVFGEVGVEFGIIKFLGYKLIHTLEAFPLYHHPDHERVRNDLIECGRTFREVTSGAPSNTDAQFRHCKGSAFIMQNRKVIVVNIDGRVAIDATFFREMEPNYSRPRIYESWENLLAYSIISIGSEQHRKELERMKSNELETRKMTDNDLLICCSTVHCFSFEEKCFLECAVADLCEVQWSEMLFDHLQVLEDIKRILLSLTTFRLRYFHASPIDDLIRGKGCGLNVLLHGPPGVGKTFTVEATAEWFNLPLYSISASELIANHGDPLNLDVTLDRIFKIARHFNAILLLDEADVFMEKRSAYHDGHNRLVTIFLRKLEYYEGILFLTTNRLVEFDEAILNRIHLKVKYEGLTKESRREIWTYFLSKASTDKGPAVVKVATSTVWNQRF</sequence>
<name>A0A1B7NNW0_9EURO</name>
<organism evidence="3 4">
    <name type="scientific">Emergomyces africanus</name>
    <dbReference type="NCBI Taxonomy" id="1955775"/>
    <lineage>
        <taxon>Eukaryota</taxon>
        <taxon>Fungi</taxon>
        <taxon>Dikarya</taxon>
        <taxon>Ascomycota</taxon>
        <taxon>Pezizomycotina</taxon>
        <taxon>Eurotiomycetes</taxon>
        <taxon>Eurotiomycetidae</taxon>
        <taxon>Onygenales</taxon>
        <taxon>Ajellomycetaceae</taxon>
        <taxon>Emergomyces</taxon>
    </lineage>
</organism>
<dbReference type="OrthoDB" id="4183084at2759"/>
<feature type="region of interest" description="Disordered" evidence="1">
    <location>
        <begin position="62"/>
        <end position="88"/>
    </location>
</feature>
<reference evidence="3 4" key="1">
    <citation type="submission" date="2015-07" db="EMBL/GenBank/DDBJ databases">
        <title>Emmonsia species relationships and genome sequence.</title>
        <authorList>
            <person name="Cuomo C.A."/>
            <person name="Schwartz I.S."/>
            <person name="Kenyon C."/>
            <person name="de Hoog G.S."/>
            <person name="Govender N.P."/>
            <person name="Botha A."/>
            <person name="Moreno L."/>
            <person name="de Vries M."/>
            <person name="Munoz J.F."/>
            <person name="Stielow J.B."/>
        </authorList>
    </citation>
    <scope>NUCLEOTIDE SEQUENCE [LARGE SCALE GENOMIC DNA]</scope>
    <source>
        <strain evidence="3 4">CBS 136260</strain>
    </source>
</reference>
<feature type="domain" description="AAA+ ATPase" evidence="2">
    <location>
        <begin position="550"/>
        <end position="678"/>
    </location>
</feature>
<dbReference type="EMBL" id="LGUA01001490">
    <property type="protein sequence ID" value="OAX78485.1"/>
    <property type="molecule type" value="Genomic_DNA"/>
</dbReference>
<evidence type="ECO:0000313" key="4">
    <source>
        <dbReference type="Proteomes" id="UP000091918"/>
    </source>
</evidence>
<proteinExistence type="predicted"/>
<dbReference type="Pfam" id="PF00004">
    <property type="entry name" value="AAA"/>
    <property type="match status" value="1"/>
</dbReference>
<dbReference type="InterPro" id="IPR027417">
    <property type="entry name" value="P-loop_NTPase"/>
</dbReference>
<dbReference type="PANTHER" id="PTHR46411:SF1">
    <property type="entry name" value="FAMILY ATPASE, PUTATIVE (AFU_ORTHOLOGUE AFUA_7G05752)-RELATED"/>
    <property type="match status" value="1"/>
</dbReference>
<evidence type="ECO:0000259" key="2">
    <source>
        <dbReference type="SMART" id="SM00382"/>
    </source>
</evidence>
<evidence type="ECO:0000313" key="3">
    <source>
        <dbReference type="EMBL" id="OAX78485.1"/>
    </source>
</evidence>
<dbReference type="InterPro" id="IPR054289">
    <property type="entry name" value="DUF7025"/>
</dbReference>
<dbReference type="Proteomes" id="UP000091918">
    <property type="component" value="Unassembled WGS sequence"/>
</dbReference>
<accession>A0A1B7NNW0</accession>
<keyword evidence="4" id="KW-1185">Reference proteome</keyword>
<dbReference type="InterPro" id="IPR003959">
    <property type="entry name" value="ATPase_AAA_core"/>
</dbReference>
<protein>
    <recommendedName>
        <fullName evidence="2">AAA+ ATPase domain-containing protein</fullName>
    </recommendedName>
</protein>
<gene>
    <name evidence="3" type="ORF">ACJ72_07209</name>
</gene>
<dbReference type="PANTHER" id="PTHR46411">
    <property type="entry name" value="FAMILY ATPASE, PUTATIVE-RELATED"/>
    <property type="match status" value="1"/>
</dbReference>
<dbReference type="Gene3D" id="3.40.50.300">
    <property type="entry name" value="P-loop containing nucleotide triphosphate hydrolases"/>
    <property type="match status" value="1"/>
</dbReference>
<comment type="caution">
    <text evidence="3">The sequence shown here is derived from an EMBL/GenBank/DDBJ whole genome shotgun (WGS) entry which is preliminary data.</text>
</comment>
<dbReference type="GO" id="GO:0016887">
    <property type="term" value="F:ATP hydrolysis activity"/>
    <property type="evidence" value="ECO:0007669"/>
    <property type="project" value="InterPro"/>
</dbReference>